<dbReference type="InterPro" id="IPR055247">
    <property type="entry name" value="InsJ-like_HTH"/>
</dbReference>
<dbReference type="SUPFAM" id="SSF46689">
    <property type="entry name" value="Homeodomain-like"/>
    <property type="match status" value="1"/>
</dbReference>
<feature type="region of interest" description="Disordered" evidence="2">
    <location>
        <begin position="110"/>
        <end position="132"/>
    </location>
</feature>
<dbReference type="Gene3D" id="1.10.10.10">
    <property type="entry name" value="Winged helix-like DNA-binding domain superfamily/Winged helix DNA-binding domain"/>
    <property type="match status" value="1"/>
</dbReference>
<dbReference type="AlphaFoldDB" id="I2NUV6"/>
<proteinExistence type="inferred from homology"/>
<name>I2NUV6_NEISI</name>
<accession>I2NUV6</accession>
<dbReference type="Pfam" id="PF13518">
    <property type="entry name" value="HTH_28"/>
    <property type="match status" value="1"/>
</dbReference>
<protein>
    <submittedName>
        <fullName evidence="4">Transposase</fullName>
    </submittedName>
</protein>
<dbReference type="Proteomes" id="UP000004473">
    <property type="component" value="Unassembled WGS sequence"/>
</dbReference>
<gene>
    <name evidence="4" type="ORF">HMPREF1051_2788</name>
</gene>
<evidence type="ECO:0000313" key="5">
    <source>
        <dbReference type="Proteomes" id="UP000004473"/>
    </source>
</evidence>
<evidence type="ECO:0000256" key="2">
    <source>
        <dbReference type="SAM" id="MobiDB-lite"/>
    </source>
</evidence>
<dbReference type="InterPro" id="IPR052057">
    <property type="entry name" value="IS150/IS1296_orfA-like"/>
</dbReference>
<sequence>MRECGNLPAQSELPQTVPARLKQIGTIKQKRSSENLKQGFELHPKSWTHPLQLTRCSFFMSKYTLHFKYQAVLHYLHIRSQQRTADHYGISRTHLRRWIRAYQEGGIGALEHPQSKTMPQHRKNPFISDKPDQEKTQAELIEELCYMRAEVAYLKELKALSQKQTEKDKAKPSKH</sequence>
<evidence type="ECO:0000256" key="1">
    <source>
        <dbReference type="ARBA" id="ARBA00038232"/>
    </source>
</evidence>
<dbReference type="PANTHER" id="PTHR33795">
    <property type="entry name" value="INSERTION ELEMENT IS150 PROTEIN INSJ"/>
    <property type="match status" value="1"/>
</dbReference>
<organism evidence="4 5">
    <name type="scientific">Neisseria sicca VK64</name>
    <dbReference type="NCBI Taxonomy" id="1095748"/>
    <lineage>
        <taxon>Bacteria</taxon>
        <taxon>Pseudomonadati</taxon>
        <taxon>Pseudomonadota</taxon>
        <taxon>Betaproteobacteria</taxon>
        <taxon>Neisseriales</taxon>
        <taxon>Neisseriaceae</taxon>
        <taxon>Neisseria</taxon>
    </lineage>
</organism>
<evidence type="ECO:0000259" key="3">
    <source>
        <dbReference type="Pfam" id="PF13518"/>
    </source>
</evidence>
<dbReference type="EMBL" id="AJMT01000058">
    <property type="protein sequence ID" value="EIG29617.1"/>
    <property type="molecule type" value="Genomic_DNA"/>
</dbReference>
<feature type="domain" description="Insertion element IS150 protein InsJ-like helix-turn-helix" evidence="3">
    <location>
        <begin position="67"/>
        <end position="113"/>
    </location>
</feature>
<dbReference type="InterPro" id="IPR036388">
    <property type="entry name" value="WH-like_DNA-bd_sf"/>
</dbReference>
<comment type="caution">
    <text evidence="4">The sequence shown here is derived from an EMBL/GenBank/DDBJ whole genome shotgun (WGS) entry which is preliminary data.</text>
</comment>
<comment type="similarity">
    <text evidence="1">Belongs to the IS150/IS1296 orfA family.</text>
</comment>
<dbReference type="PANTHER" id="PTHR33795:SF1">
    <property type="entry name" value="INSERTION ELEMENT IS150 PROTEIN INSJ"/>
    <property type="match status" value="1"/>
</dbReference>
<evidence type="ECO:0000313" key="4">
    <source>
        <dbReference type="EMBL" id="EIG29617.1"/>
    </source>
</evidence>
<dbReference type="InterPro" id="IPR009057">
    <property type="entry name" value="Homeodomain-like_sf"/>
</dbReference>
<reference evidence="4 5" key="1">
    <citation type="submission" date="2012-04" db="EMBL/GenBank/DDBJ databases">
        <authorList>
            <person name="Harkins D.M."/>
            <person name="Madupu R."/>
            <person name="Durkin A.S."/>
            <person name="Torralba M."/>
            <person name="Methe B."/>
            <person name="Sutton G.G."/>
            <person name="Nelson K.E."/>
        </authorList>
    </citation>
    <scope>NUCLEOTIDE SEQUENCE [LARGE SCALE GENOMIC DNA]</scope>
    <source>
        <strain evidence="4 5">VK64</strain>
    </source>
</reference>
<dbReference type="PATRIC" id="fig|1095748.3.peg.778"/>